<name>A0A9J6GNP8_HAELO</name>
<dbReference type="PANTHER" id="PTHR31751:SF42">
    <property type="entry name" value="PROTEIN CBG10204"/>
    <property type="match status" value="1"/>
</dbReference>
<dbReference type="Proteomes" id="UP000821853">
    <property type="component" value="Chromosome 5"/>
</dbReference>
<comment type="caution">
    <text evidence="1">The sequence shown here is derived from an EMBL/GenBank/DDBJ whole genome shotgun (WGS) entry which is preliminary data.</text>
</comment>
<dbReference type="EMBL" id="JABSTR010000007">
    <property type="protein sequence ID" value="KAH9376207.1"/>
    <property type="molecule type" value="Genomic_DNA"/>
</dbReference>
<evidence type="ECO:0000313" key="1">
    <source>
        <dbReference type="EMBL" id="KAH9376207.1"/>
    </source>
</evidence>
<proteinExistence type="predicted"/>
<protein>
    <submittedName>
        <fullName evidence="1">Uncharacterized protein</fullName>
    </submittedName>
</protein>
<dbReference type="OrthoDB" id="5814287at2759"/>
<evidence type="ECO:0000313" key="2">
    <source>
        <dbReference type="Proteomes" id="UP000821853"/>
    </source>
</evidence>
<dbReference type="PANTHER" id="PTHR31751">
    <property type="entry name" value="SI:CH211-108C17.2-RELATED-RELATED"/>
    <property type="match status" value="1"/>
</dbReference>
<dbReference type="VEuPathDB" id="VectorBase:HLOH_061499"/>
<keyword evidence="2" id="KW-1185">Reference proteome</keyword>
<accession>A0A9J6GNP8</accession>
<reference evidence="1 2" key="1">
    <citation type="journal article" date="2020" name="Cell">
        <title>Large-Scale Comparative Analyses of Tick Genomes Elucidate Their Genetic Diversity and Vector Capacities.</title>
        <authorList>
            <consortium name="Tick Genome and Microbiome Consortium (TIGMIC)"/>
            <person name="Jia N."/>
            <person name="Wang J."/>
            <person name="Shi W."/>
            <person name="Du L."/>
            <person name="Sun Y."/>
            <person name="Zhan W."/>
            <person name="Jiang J.F."/>
            <person name="Wang Q."/>
            <person name="Zhang B."/>
            <person name="Ji P."/>
            <person name="Bell-Sakyi L."/>
            <person name="Cui X.M."/>
            <person name="Yuan T.T."/>
            <person name="Jiang B.G."/>
            <person name="Yang W.F."/>
            <person name="Lam T.T."/>
            <person name="Chang Q.C."/>
            <person name="Ding S.J."/>
            <person name="Wang X.J."/>
            <person name="Zhu J.G."/>
            <person name="Ruan X.D."/>
            <person name="Zhao L."/>
            <person name="Wei J.T."/>
            <person name="Ye R.Z."/>
            <person name="Que T.C."/>
            <person name="Du C.H."/>
            <person name="Zhou Y.H."/>
            <person name="Cheng J.X."/>
            <person name="Dai P.F."/>
            <person name="Guo W.B."/>
            <person name="Han X.H."/>
            <person name="Huang E.J."/>
            <person name="Li L.F."/>
            <person name="Wei W."/>
            <person name="Gao Y.C."/>
            <person name="Liu J.Z."/>
            <person name="Shao H.Z."/>
            <person name="Wang X."/>
            <person name="Wang C.C."/>
            <person name="Yang T.C."/>
            <person name="Huo Q.B."/>
            <person name="Li W."/>
            <person name="Chen H.Y."/>
            <person name="Chen S.E."/>
            <person name="Zhou L.G."/>
            <person name="Ni X.B."/>
            <person name="Tian J.H."/>
            <person name="Sheng Y."/>
            <person name="Liu T."/>
            <person name="Pan Y.S."/>
            <person name="Xia L.Y."/>
            <person name="Li J."/>
            <person name="Zhao F."/>
            <person name="Cao W.C."/>
        </authorList>
    </citation>
    <scope>NUCLEOTIDE SEQUENCE [LARGE SCALE GENOMIC DNA]</scope>
    <source>
        <strain evidence="1">HaeL-2018</strain>
    </source>
</reference>
<dbReference type="AlphaFoldDB" id="A0A9J6GNP8"/>
<gene>
    <name evidence="1" type="ORF">HPB48_004233</name>
</gene>
<organism evidence="1 2">
    <name type="scientific">Haemaphysalis longicornis</name>
    <name type="common">Bush tick</name>
    <dbReference type="NCBI Taxonomy" id="44386"/>
    <lineage>
        <taxon>Eukaryota</taxon>
        <taxon>Metazoa</taxon>
        <taxon>Ecdysozoa</taxon>
        <taxon>Arthropoda</taxon>
        <taxon>Chelicerata</taxon>
        <taxon>Arachnida</taxon>
        <taxon>Acari</taxon>
        <taxon>Parasitiformes</taxon>
        <taxon>Ixodida</taxon>
        <taxon>Ixodoidea</taxon>
        <taxon>Ixodidae</taxon>
        <taxon>Haemaphysalinae</taxon>
        <taxon>Haemaphysalis</taxon>
    </lineage>
</organism>
<sequence length="340" mass="37205">MPIEQTYLGVQSPPRVRHVEARGCAGLLPAGGAGSPTAGLAASRSLPAVPRSAGAHRWRNKWGSQEGQYCGPKRHRLSIFRVQRRHAPIKMSKLLQLRQETTQLEPCNRQRRQRQTLRSCPRQDHSAWSCTTWLHCTPPPPLPASTCLIAFVADDTDSDAAESESDDELPAAEPDSSYHASFGIQKKLRAACKSQSCALIQPWMQCITNHLYFVAAMAEGDAELIMSMWRSLLNHICDKHDGHEGPFAECLHEPLGERLWMTSGDLFVAVMQNYANAAVHMGNLCSTTKHAYFAALTRNQDVDDDAHDTHKGAHQGHDAYGDGTPGVFGAAAPLRGGAGK</sequence>